<dbReference type="AlphaFoldDB" id="A0A2L2TJY8"/>
<organism evidence="3 4">
    <name type="scientific">Fusarium venenatum</name>
    <dbReference type="NCBI Taxonomy" id="56646"/>
    <lineage>
        <taxon>Eukaryota</taxon>
        <taxon>Fungi</taxon>
        <taxon>Dikarya</taxon>
        <taxon>Ascomycota</taxon>
        <taxon>Pezizomycotina</taxon>
        <taxon>Sordariomycetes</taxon>
        <taxon>Hypocreomycetidae</taxon>
        <taxon>Hypocreales</taxon>
        <taxon>Nectriaceae</taxon>
        <taxon>Fusarium</taxon>
    </lineage>
</organism>
<evidence type="ECO:0000313" key="4">
    <source>
        <dbReference type="Proteomes" id="UP000245910"/>
    </source>
</evidence>
<reference evidence="4" key="1">
    <citation type="submission" date="2014-10" db="EMBL/GenBank/DDBJ databases">
        <authorList>
            <person name="King R."/>
        </authorList>
    </citation>
    <scope>NUCLEOTIDE SEQUENCE [LARGE SCALE GENOMIC DNA]</scope>
    <source>
        <strain evidence="4">A3/5</strain>
    </source>
</reference>
<dbReference type="EMBL" id="LN649231">
    <property type="protein sequence ID" value="CEI70428.1"/>
    <property type="molecule type" value="Genomic_DNA"/>
</dbReference>
<protein>
    <submittedName>
        <fullName evidence="3">Uncharacterized protein</fullName>
    </submittedName>
</protein>
<keyword evidence="2" id="KW-0472">Membrane</keyword>
<proteinExistence type="predicted"/>
<dbReference type="Proteomes" id="UP000245910">
    <property type="component" value="Chromosome III"/>
</dbReference>
<name>A0A2L2TJY8_9HYPO</name>
<keyword evidence="4" id="KW-1185">Reference proteome</keyword>
<evidence type="ECO:0000313" key="3">
    <source>
        <dbReference type="EMBL" id="CEI70428.1"/>
    </source>
</evidence>
<evidence type="ECO:0000256" key="2">
    <source>
        <dbReference type="SAM" id="Phobius"/>
    </source>
</evidence>
<feature type="region of interest" description="Disordered" evidence="1">
    <location>
        <begin position="1"/>
        <end position="39"/>
    </location>
</feature>
<feature type="compositionally biased region" description="Pro residues" evidence="1">
    <location>
        <begin position="1"/>
        <end position="10"/>
    </location>
</feature>
<evidence type="ECO:0000256" key="1">
    <source>
        <dbReference type="SAM" id="MobiDB-lite"/>
    </source>
</evidence>
<sequence>MGKPPSPSPRPYQDDPDALSLHTTVGEPSYVDPIDEDIPDTEDPLLPSYDDAITEDTHMNTPAHFTEAAVLNFEGEFHTGVTTPEGHFSYTSKRIGKKRTTIGNEVVDVQDARSDANPQFLEEWVTMMAKYPPTPYIHIIGTHQETKRDNDGKSKRQEVTDFRIMINMQNYLWPNFVPGNYASTKLETAEPGQKTYRGTVLKKRQKGSRGDIEVGQDKPSLKEWCHRYCAKATGTKIFRLTRTVSGMNEETLRDNISGFIRSTNYRGNITVEFPVADRAVDIYSTSHLNNWRLTRWICWIFYLTFLWIFAWPVLFFATKRYEVVKVDWAFAKREAEGRRKFTTVSERQWLDMYGPAIKQLCLDRYQGLAGDAFLNEVLAREPNPVNTHVDPRAAMSAASAAFQGGRFNAANGARSVMRLAAIATDQLSSITIYLLQTSVYELDRYNDMVKPWLLPSDN</sequence>
<keyword evidence="2" id="KW-0812">Transmembrane</keyword>
<keyword evidence="2" id="KW-1133">Transmembrane helix</keyword>
<accession>A0A2L2TJY8</accession>
<dbReference type="PANTHER" id="PTHR37848:SF1">
    <property type="entry name" value="SUN DOMAIN-CONTAINING PROTEIN"/>
    <property type="match status" value="1"/>
</dbReference>
<feature type="transmembrane region" description="Helical" evidence="2">
    <location>
        <begin position="299"/>
        <end position="317"/>
    </location>
</feature>
<dbReference type="PANTHER" id="PTHR37848">
    <property type="entry name" value="EXPRESSED PROTEIN"/>
    <property type="match status" value="1"/>
</dbReference>